<dbReference type="PIRSF" id="PIRSF028304">
    <property type="entry name" value="UCP028304"/>
    <property type="match status" value="1"/>
</dbReference>
<accession>A0A1B4FHK5</accession>
<evidence type="ECO:0000313" key="2">
    <source>
        <dbReference type="Proteomes" id="UP000062519"/>
    </source>
</evidence>
<keyword evidence="2" id="KW-1185">Reference proteome</keyword>
<name>A0A1B4FHK5_9BURK</name>
<protein>
    <submittedName>
        <fullName evidence="1">Type VI secretion protein</fullName>
    </submittedName>
</protein>
<dbReference type="EMBL" id="CP013386">
    <property type="protein sequence ID" value="AOJ03154.1"/>
    <property type="molecule type" value="Genomic_DNA"/>
</dbReference>
<dbReference type="KEGG" id="buu:WS70_16055"/>
<dbReference type="Proteomes" id="UP000062519">
    <property type="component" value="Chromosome 1"/>
</dbReference>
<gene>
    <name evidence="1" type="ORF">WS70_16055</name>
</gene>
<dbReference type="NCBIfam" id="TIGR03359">
    <property type="entry name" value="VI_chp_6"/>
    <property type="match status" value="1"/>
</dbReference>
<dbReference type="AlphaFoldDB" id="A0A1B4FHK5"/>
<dbReference type="PANTHER" id="PTHR35370">
    <property type="entry name" value="CYTOPLASMIC PROTEIN-RELATED-RELATED"/>
    <property type="match status" value="1"/>
</dbReference>
<dbReference type="InterPro" id="IPR010272">
    <property type="entry name" value="T6SS_TssF"/>
</dbReference>
<organism evidence="1 2">
    <name type="scientific">Burkholderia mayonis</name>
    <dbReference type="NCBI Taxonomy" id="1385591"/>
    <lineage>
        <taxon>Bacteria</taxon>
        <taxon>Pseudomonadati</taxon>
        <taxon>Pseudomonadota</taxon>
        <taxon>Betaproteobacteria</taxon>
        <taxon>Burkholderiales</taxon>
        <taxon>Burkholderiaceae</taxon>
        <taxon>Burkholderia</taxon>
        <taxon>pseudomallei group</taxon>
    </lineage>
</organism>
<sequence>MDHLLSHYEYELGLLARALGDFAIRYPKIAARLGIQSGRTDDPHVTRLIQTFSLLAARLDSKLADDYPEFTEALLEVVHPHYLRTVPSCAIARFEPRGIVGQLTEPVVVPRGMALNARTAPVRFRSTYNVTISPLQIRSARYTPTTLAPSAVRLPADATGVLSISFTSAAGPFTAAIPDGPIRVFLTGERPFVSSLLDALLLRAAAAYVEVDRCGRWRALSKVPFEPVGFSDDERLLPDSRTTSRIATTYRYLLEYFAFPELFDFVDLDMGRVRRAASAPDARELTLHVVLRDTPADPVAALALASLDATAFKLFCTPVVNLFSQPAQPIVLKGQDAYPVQPVRLAKHSPLGVYSVDAVYLGELSRKKDKDEDVPLESDRPRILVRPYQALSHDPRADSAAVYWVAFRDRDAGSAGHQTMMLSLVGLDGQSARPKLPQIDVMTTVTNRDLPARLPIGNSLGDLLLENKALDCPIQLITRPTLTAELPRGNGALWRVLSTLSPHSLDLTRDGLPALKAFLRLHAVRTTPLVQRCIDAITDLDYKPAIKWMSLDSQFPSFVRGIEIMLSFDETALREVSLVVFTKLLERFFASYEPMNSYVQLVVRSAQTGQELTRGAATPGMQPLI</sequence>
<evidence type="ECO:0000313" key="1">
    <source>
        <dbReference type="EMBL" id="AOJ03154.1"/>
    </source>
</evidence>
<proteinExistence type="predicted"/>
<dbReference type="RefSeq" id="WP_059596858.1">
    <property type="nucleotide sequence ID" value="NZ_CP013386.1"/>
</dbReference>
<reference evidence="1 2" key="1">
    <citation type="submission" date="2015-12" db="EMBL/GenBank/DDBJ databases">
        <title>Diversity of Burkholderia near neighbor genomes.</title>
        <authorList>
            <person name="Sahl J."/>
            <person name="Wagner D."/>
            <person name="Keim P."/>
        </authorList>
    </citation>
    <scope>NUCLEOTIDE SEQUENCE [LARGE SCALE GENOMIC DNA]</scope>
    <source>
        <strain evidence="1 2">BDU6</strain>
    </source>
</reference>
<dbReference type="Pfam" id="PF05947">
    <property type="entry name" value="T6SS_TssF"/>
    <property type="match status" value="1"/>
</dbReference>
<dbReference type="PANTHER" id="PTHR35370:SF1">
    <property type="entry name" value="TYPE VI SECRETION SYSTEM COMPONENT TSSF1"/>
    <property type="match status" value="1"/>
</dbReference>